<comment type="caution">
    <text evidence="1">The sequence shown here is derived from an EMBL/GenBank/DDBJ whole genome shotgun (WGS) entry which is preliminary data.</text>
</comment>
<evidence type="ECO:0000313" key="1">
    <source>
        <dbReference type="EMBL" id="GAL80653.1"/>
    </source>
</evidence>
<proteinExistence type="predicted"/>
<gene>
    <name evidence="1" type="ORF">JCM19274_1279</name>
</gene>
<dbReference type="AlphaFoldDB" id="A0A090WWM1"/>
<sequence>MGNIAQDVGETINIDPKTGKIEGNKRAMKNWKRDYEKGWEPKL</sequence>
<evidence type="ECO:0000313" key="2">
    <source>
        <dbReference type="Proteomes" id="UP000029643"/>
    </source>
</evidence>
<dbReference type="Proteomes" id="UP000029643">
    <property type="component" value="Unassembled WGS sequence"/>
</dbReference>
<name>A0A090WWM1_9FLAO</name>
<reference evidence="1 2" key="1">
    <citation type="journal article" date="2014" name="Genome Announc.">
        <title>Draft Genome Sequences of Marine Flavobacterium Algibacter lectus Strains SS8 and NR4.</title>
        <authorList>
            <person name="Takatani N."/>
            <person name="Nakanishi M."/>
            <person name="Meirelles P."/>
            <person name="Mino S."/>
            <person name="Suda W."/>
            <person name="Oshima K."/>
            <person name="Hattori M."/>
            <person name="Ohkuma M."/>
            <person name="Hosokawa M."/>
            <person name="Miyashita K."/>
            <person name="Thompson F.L."/>
            <person name="Niwa A."/>
            <person name="Sawabe T."/>
            <person name="Sawabe T."/>
        </authorList>
    </citation>
    <scope>NUCLEOTIDE SEQUENCE [LARGE SCALE GENOMIC DNA]</scope>
    <source>
        <strain evidence="2">JCM19274</strain>
    </source>
</reference>
<organism evidence="1 2">
    <name type="scientific">Algibacter lectus</name>
    <dbReference type="NCBI Taxonomy" id="221126"/>
    <lineage>
        <taxon>Bacteria</taxon>
        <taxon>Pseudomonadati</taxon>
        <taxon>Bacteroidota</taxon>
        <taxon>Flavobacteriia</taxon>
        <taxon>Flavobacteriales</taxon>
        <taxon>Flavobacteriaceae</taxon>
        <taxon>Algibacter</taxon>
    </lineage>
</organism>
<accession>A0A090WWM1</accession>
<protein>
    <submittedName>
        <fullName evidence="1">Oxidoreductase</fullName>
    </submittedName>
</protein>
<dbReference type="EMBL" id="BBNU01000011">
    <property type="protein sequence ID" value="GAL80653.1"/>
    <property type="molecule type" value="Genomic_DNA"/>
</dbReference>